<name>A0A1H9AWR9_9BACT</name>
<dbReference type="Pfam" id="PF12034">
    <property type="entry name" value="YfbK_C"/>
    <property type="match status" value="1"/>
</dbReference>
<dbReference type="InterPro" id="IPR008969">
    <property type="entry name" value="CarboxyPept-like_regulatory"/>
</dbReference>
<dbReference type="STRING" id="478744.SAMN05444359_102246"/>
<dbReference type="AlphaFoldDB" id="A0A1H9AWR9"/>
<dbReference type="InterPro" id="IPR051266">
    <property type="entry name" value="CLCR"/>
</dbReference>
<dbReference type="Pfam" id="PF13519">
    <property type="entry name" value="VWA_2"/>
    <property type="match status" value="1"/>
</dbReference>
<dbReference type="InterPro" id="IPR036465">
    <property type="entry name" value="vWFA_dom_sf"/>
</dbReference>
<dbReference type="EMBL" id="FOFB01000002">
    <property type="protein sequence ID" value="SEP80863.1"/>
    <property type="molecule type" value="Genomic_DNA"/>
</dbReference>
<evidence type="ECO:0000313" key="3">
    <source>
        <dbReference type="Proteomes" id="UP000199021"/>
    </source>
</evidence>
<accession>A0A1H9AWR9</accession>
<proteinExistence type="predicted"/>
<organism evidence="2 3">
    <name type="scientific">Neolewinella agarilytica</name>
    <dbReference type="NCBI Taxonomy" id="478744"/>
    <lineage>
        <taxon>Bacteria</taxon>
        <taxon>Pseudomonadati</taxon>
        <taxon>Bacteroidota</taxon>
        <taxon>Saprospiria</taxon>
        <taxon>Saprospirales</taxon>
        <taxon>Lewinellaceae</taxon>
        <taxon>Neolewinella</taxon>
    </lineage>
</organism>
<dbReference type="PANTHER" id="PTHR10579:SF43">
    <property type="entry name" value="ZINC FINGER (C3HC4-TYPE RING FINGER) FAMILY PROTEIN"/>
    <property type="match status" value="1"/>
</dbReference>
<gene>
    <name evidence="2" type="ORF">SAMN05444359_102246</name>
</gene>
<dbReference type="InterPro" id="IPR022156">
    <property type="entry name" value="Uncharacterised_YfbK_N"/>
</dbReference>
<keyword evidence="3" id="KW-1185">Reference proteome</keyword>
<dbReference type="CDD" id="cd01465">
    <property type="entry name" value="vWA_subgroup"/>
    <property type="match status" value="1"/>
</dbReference>
<dbReference type="Gene3D" id="2.60.40.1120">
    <property type="entry name" value="Carboxypeptidase-like, regulatory domain"/>
    <property type="match status" value="1"/>
</dbReference>
<dbReference type="SUPFAM" id="SSF56935">
    <property type="entry name" value="Porins"/>
    <property type="match status" value="1"/>
</dbReference>
<dbReference type="SUPFAM" id="SSF49464">
    <property type="entry name" value="Carboxypeptidase regulatory domain-like"/>
    <property type="match status" value="1"/>
</dbReference>
<dbReference type="Pfam" id="PF12450">
    <property type="entry name" value="vWF_A"/>
    <property type="match status" value="1"/>
</dbReference>
<dbReference type="PANTHER" id="PTHR10579">
    <property type="entry name" value="CALCIUM-ACTIVATED CHLORIDE CHANNEL REGULATOR"/>
    <property type="match status" value="1"/>
</dbReference>
<dbReference type="Pfam" id="PF13715">
    <property type="entry name" value="CarbopepD_reg_2"/>
    <property type="match status" value="1"/>
</dbReference>
<dbReference type="OrthoDB" id="9805121at2"/>
<reference evidence="3" key="1">
    <citation type="submission" date="2016-10" db="EMBL/GenBank/DDBJ databases">
        <authorList>
            <person name="Varghese N."/>
            <person name="Submissions S."/>
        </authorList>
    </citation>
    <scope>NUCLEOTIDE SEQUENCE [LARGE SCALE GENOMIC DNA]</scope>
    <source>
        <strain evidence="3">DSM 24740</strain>
    </source>
</reference>
<evidence type="ECO:0000259" key="1">
    <source>
        <dbReference type="PROSITE" id="PS50234"/>
    </source>
</evidence>
<dbReference type="InterPro" id="IPR021908">
    <property type="entry name" value="YfbK_C"/>
</dbReference>
<dbReference type="Gene3D" id="2.170.130.10">
    <property type="entry name" value="TonB-dependent receptor, plug domain"/>
    <property type="match status" value="1"/>
</dbReference>
<feature type="domain" description="VWFA" evidence="1">
    <location>
        <begin position="299"/>
        <end position="477"/>
    </location>
</feature>
<evidence type="ECO:0000313" key="2">
    <source>
        <dbReference type="EMBL" id="SEP80863.1"/>
    </source>
</evidence>
<dbReference type="InterPro" id="IPR002035">
    <property type="entry name" value="VWF_A"/>
</dbReference>
<dbReference type="SUPFAM" id="SSF53300">
    <property type="entry name" value="vWA-like"/>
    <property type="match status" value="1"/>
</dbReference>
<dbReference type="SMART" id="SM00327">
    <property type="entry name" value="VWA"/>
    <property type="match status" value="1"/>
</dbReference>
<protein>
    <submittedName>
        <fullName evidence="2">Ca-activated chloride channel family protein</fullName>
    </submittedName>
</protein>
<dbReference type="PROSITE" id="PS50234">
    <property type="entry name" value="VWFA"/>
    <property type="match status" value="1"/>
</dbReference>
<dbReference type="InParanoid" id="A0A1H9AWR9"/>
<dbReference type="Proteomes" id="UP000199021">
    <property type="component" value="Unassembled WGS sequence"/>
</dbReference>
<dbReference type="Gene3D" id="3.40.50.410">
    <property type="entry name" value="von Willebrand factor, type A domain"/>
    <property type="match status" value="1"/>
</dbReference>
<dbReference type="InterPro" id="IPR037066">
    <property type="entry name" value="Plug_dom_sf"/>
</dbReference>
<dbReference type="RefSeq" id="WP_090165423.1">
    <property type="nucleotide sequence ID" value="NZ_FOFB01000002.1"/>
</dbReference>
<sequence>MRKYLLLYVLLLATGFLTAQTSCLSGQVIDVDDKEPLPFATVQAFQKGKLIAGTVTDLDGKFELCPLPKSGVVDVQVDYTGYPSAQIRSVPVDTSLVEIGMDSKGGVNLNEVVIKAYKVPLTQRDQTTSGQTVTAAQIRSLPRRRVGARRGKVAGLSKEGGPIMIRGSRTNNTDYFVDGVRVSGGGQSGENRERYNKITENPFLRTKDEAISTLSTDVDRAAYANVRRFLNNGQLPPADAVRTEEMINYFPYDDASPDAENKIALTAETMICPWAPKNRLLRVSTKAMPLSRDKAPASNFVFLIDVSGSMNSADKLGLVKESFKLLLAELSSEDRVSIVVYAGASGLVLPPTPGSERETILSALDRLKSGGGTAGAAGIELAYKTAEANFIPDGNNRVVLATDGDFNVGTSSQEALVKLIEGKRKSGIFLSVLGFGTGNYNEGTMQELADRGNGNHAYIDCAAEARKVLVEEFGGTLFTVATDVKLQLKFKPEAVKAYRLIGYENRLLATEDFDDDKKDAAEMGAGHSVTVLYEIVPAKTIEDHHHLGELHLRYKEKVGKRSRKRSAMITTRVRSWEEATENLRWGAAVAEFAMLLRGSEHLGKADWSHCESLATAALGKDEKGYRAEMLGLIRKAEELTNARR</sequence>